<organism evidence="1 2">
    <name type="scientific">Asticcacaulis endophyticus</name>
    <dbReference type="NCBI Taxonomy" id="1395890"/>
    <lineage>
        <taxon>Bacteria</taxon>
        <taxon>Pseudomonadati</taxon>
        <taxon>Pseudomonadota</taxon>
        <taxon>Alphaproteobacteria</taxon>
        <taxon>Caulobacterales</taxon>
        <taxon>Caulobacteraceae</taxon>
        <taxon>Asticcacaulis</taxon>
    </lineage>
</organism>
<name>A0A918PZV9_9CAUL</name>
<evidence type="ECO:0000313" key="2">
    <source>
        <dbReference type="Proteomes" id="UP000662572"/>
    </source>
</evidence>
<keyword evidence="2" id="KW-1185">Reference proteome</keyword>
<sequence length="85" mass="9566">MNPTKPEVFSLDDLDNGEQTIHNVIAALDYIKSIAEAEGETEVAELIGATFTICLNTYSLTKRLQLREKIERDMGLKAQILSRRN</sequence>
<dbReference type="AlphaFoldDB" id="A0A918PZV9"/>
<protein>
    <submittedName>
        <fullName evidence="1">Uncharacterized protein</fullName>
    </submittedName>
</protein>
<proteinExistence type="predicted"/>
<reference evidence="1" key="1">
    <citation type="journal article" date="2014" name="Int. J. Syst. Evol. Microbiol.">
        <title>Complete genome sequence of Corynebacterium casei LMG S-19264T (=DSM 44701T), isolated from a smear-ripened cheese.</title>
        <authorList>
            <consortium name="US DOE Joint Genome Institute (JGI-PGF)"/>
            <person name="Walter F."/>
            <person name="Albersmeier A."/>
            <person name="Kalinowski J."/>
            <person name="Ruckert C."/>
        </authorList>
    </citation>
    <scope>NUCLEOTIDE SEQUENCE</scope>
    <source>
        <strain evidence="1">KCTC 32296</strain>
    </source>
</reference>
<comment type="caution">
    <text evidence="1">The sequence shown here is derived from an EMBL/GenBank/DDBJ whole genome shotgun (WGS) entry which is preliminary data.</text>
</comment>
<accession>A0A918PZV9</accession>
<evidence type="ECO:0000313" key="1">
    <source>
        <dbReference type="EMBL" id="GGZ26568.1"/>
    </source>
</evidence>
<gene>
    <name evidence="1" type="ORF">GCM10011273_10150</name>
</gene>
<dbReference type="RefSeq" id="WP_189485265.1">
    <property type="nucleotide sequence ID" value="NZ_BMZB01000001.1"/>
</dbReference>
<dbReference type="Proteomes" id="UP000662572">
    <property type="component" value="Unassembled WGS sequence"/>
</dbReference>
<dbReference type="EMBL" id="BMZB01000001">
    <property type="protein sequence ID" value="GGZ26568.1"/>
    <property type="molecule type" value="Genomic_DNA"/>
</dbReference>
<reference evidence="1" key="2">
    <citation type="submission" date="2020-09" db="EMBL/GenBank/DDBJ databases">
        <authorList>
            <person name="Sun Q."/>
            <person name="Kim S."/>
        </authorList>
    </citation>
    <scope>NUCLEOTIDE SEQUENCE</scope>
    <source>
        <strain evidence="1">KCTC 32296</strain>
    </source>
</reference>